<comment type="caution">
    <text evidence="2">The sequence shown here is derived from an EMBL/GenBank/DDBJ whole genome shotgun (WGS) entry which is preliminary data.</text>
</comment>
<keyword evidence="1" id="KW-1133">Transmembrane helix</keyword>
<sequence>MKMAEKVTIIVFSGNLDKALAAFSLAIGAVAMEMKVTIFFTFWGLSVIRKDKKVSRTRGIMRKMLNLLNRGGARRLPLSRLNMGGLGSSMMKKLMEDSKMPSLEEMISMAQKMGVEFVACTTTMGMMGISREDLIPEVGRLAGVATYLGEASEGKINLFI</sequence>
<dbReference type="Proteomes" id="UP000316517">
    <property type="component" value="Unassembled WGS sequence"/>
</dbReference>
<dbReference type="InterPro" id="IPR032836">
    <property type="entry name" value="DsrE2-like"/>
</dbReference>
<protein>
    <recommendedName>
        <fullName evidence="4">Pyridine nucleotide-disulfide oxidoreductase</fullName>
    </recommendedName>
</protein>
<dbReference type="PANTHER" id="PTHR34655">
    <property type="entry name" value="CONSERVED WITHIN P. AEROPHILUM"/>
    <property type="match status" value="1"/>
</dbReference>
<feature type="transmembrane region" description="Helical" evidence="1">
    <location>
        <begin position="20"/>
        <end position="48"/>
    </location>
</feature>
<dbReference type="Pfam" id="PF13686">
    <property type="entry name" value="DrsE_2"/>
    <property type="match status" value="1"/>
</dbReference>
<accession>A0A523TEL6</accession>
<evidence type="ECO:0000313" key="2">
    <source>
        <dbReference type="EMBL" id="TET28379.1"/>
    </source>
</evidence>
<evidence type="ECO:0000313" key="3">
    <source>
        <dbReference type="Proteomes" id="UP000316517"/>
    </source>
</evidence>
<reference evidence="2 3" key="1">
    <citation type="submission" date="2019-03" db="EMBL/GenBank/DDBJ databases">
        <title>Metabolic potential of uncultured bacteria and archaea associated with petroleum seepage in deep-sea sediments.</title>
        <authorList>
            <person name="Dong X."/>
            <person name="Hubert C."/>
        </authorList>
    </citation>
    <scope>NUCLEOTIDE SEQUENCE [LARGE SCALE GENOMIC DNA]</scope>
    <source>
        <strain evidence="2">E44_bin3</strain>
    </source>
</reference>
<gene>
    <name evidence="2" type="ORF">E3J68_03150</name>
</gene>
<dbReference type="InterPro" id="IPR027396">
    <property type="entry name" value="DsrEFH-like"/>
</dbReference>
<proteinExistence type="predicted"/>
<organism evidence="2 3">
    <name type="scientific">Aerophobetes bacterium</name>
    <dbReference type="NCBI Taxonomy" id="2030807"/>
    <lineage>
        <taxon>Bacteria</taxon>
        <taxon>Candidatus Aerophobota</taxon>
    </lineage>
</organism>
<evidence type="ECO:0000256" key="1">
    <source>
        <dbReference type="SAM" id="Phobius"/>
    </source>
</evidence>
<dbReference type="Gene3D" id="3.40.1260.10">
    <property type="entry name" value="DsrEFH-like"/>
    <property type="match status" value="1"/>
</dbReference>
<dbReference type="SUPFAM" id="SSF75169">
    <property type="entry name" value="DsrEFH-like"/>
    <property type="match status" value="1"/>
</dbReference>
<dbReference type="AlphaFoldDB" id="A0A523TEL6"/>
<dbReference type="EMBL" id="SOJT01000138">
    <property type="protein sequence ID" value="TET28379.1"/>
    <property type="molecule type" value="Genomic_DNA"/>
</dbReference>
<keyword evidence="1" id="KW-0812">Transmembrane</keyword>
<keyword evidence="1" id="KW-0472">Membrane</keyword>
<name>A0A523TEL6_UNCAE</name>
<dbReference type="PANTHER" id="PTHR34655:SF2">
    <property type="entry name" value="PEROXIREDOXIN FAMILY PROTEIN"/>
    <property type="match status" value="1"/>
</dbReference>
<evidence type="ECO:0008006" key="4">
    <source>
        <dbReference type="Google" id="ProtNLM"/>
    </source>
</evidence>